<evidence type="ECO:0000256" key="2">
    <source>
        <dbReference type="ARBA" id="ARBA00022737"/>
    </source>
</evidence>
<keyword evidence="6" id="KW-0472">Membrane</keyword>
<feature type="repeat" description="TPR" evidence="4">
    <location>
        <begin position="263"/>
        <end position="296"/>
    </location>
</feature>
<evidence type="ECO:0000256" key="4">
    <source>
        <dbReference type="PROSITE-ProRule" id="PRU00339"/>
    </source>
</evidence>
<dbReference type="Gene3D" id="1.25.40.10">
    <property type="entry name" value="Tetratricopeptide repeat domain"/>
    <property type="match status" value="1"/>
</dbReference>
<comment type="caution">
    <text evidence="7">The sequence shown here is derived from an EMBL/GenBank/DDBJ whole genome shotgun (WGS) entry which is preliminary data.</text>
</comment>
<comment type="similarity">
    <text evidence="1">Belongs to the TTC36 family.</text>
</comment>
<evidence type="ECO:0000313" key="8">
    <source>
        <dbReference type="Proteomes" id="UP000823775"/>
    </source>
</evidence>
<evidence type="ECO:0000256" key="1">
    <source>
        <dbReference type="ARBA" id="ARBA00006995"/>
    </source>
</evidence>
<protein>
    <submittedName>
        <fullName evidence="7">Uncharacterized protein</fullName>
    </submittedName>
</protein>
<evidence type="ECO:0000313" key="7">
    <source>
        <dbReference type="EMBL" id="MCE3050035.1"/>
    </source>
</evidence>
<dbReference type="EMBL" id="JACEIK010007304">
    <property type="protein sequence ID" value="MCE3050035.1"/>
    <property type="molecule type" value="Genomic_DNA"/>
</dbReference>
<proteinExistence type="inferred from homology"/>
<dbReference type="InterPro" id="IPR013105">
    <property type="entry name" value="TPR_2"/>
</dbReference>
<feature type="region of interest" description="Disordered" evidence="5">
    <location>
        <begin position="15"/>
        <end position="39"/>
    </location>
</feature>
<keyword evidence="3 4" id="KW-0802">TPR repeat</keyword>
<sequence length="307" mass="34233">MWIFDCNFPVLSLSNSPPTPQKKRNSRNGPPEVASITGPSFRMGLRCNPENPKLLKNKTENGYTYQWIHSPPSKIFYKDWWSSKLSPRLADTPKKEMETDILIQLIVLLFTLGIFYAMYNFPKQALTRLRAKNRSANQAHIHFIKGAQFLSRARSNRSKTTSFNLAKSAAGEADKALAIEPKDPAGHILKALSLDLMGHKIAALRSLDSALSPPAVKALSGVERGDALLKRAELQVALNRKRRVDSALMDLLEAVKLSCSDQAKAFCLLGQCYEMKGLKVEARNSFEEALRIEPDLVAARDGLGRLR</sequence>
<dbReference type="PANTHER" id="PTHR21405:SF0">
    <property type="entry name" value="TETRATRICOPEPTIDE REPEAT PROTEIN 36"/>
    <property type="match status" value="1"/>
</dbReference>
<name>A0ABS8WKR4_DATST</name>
<dbReference type="InterPro" id="IPR019734">
    <property type="entry name" value="TPR_rpt"/>
</dbReference>
<dbReference type="Proteomes" id="UP000823775">
    <property type="component" value="Unassembled WGS sequence"/>
</dbReference>
<dbReference type="InterPro" id="IPR038906">
    <property type="entry name" value="TTC36"/>
</dbReference>
<dbReference type="SUPFAM" id="SSF48452">
    <property type="entry name" value="TPR-like"/>
    <property type="match status" value="2"/>
</dbReference>
<keyword evidence="6" id="KW-1133">Transmembrane helix</keyword>
<evidence type="ECO:0000256" key="6">
    <source>
        <dbReference type="SAM" id="Phobius"/>
    </source>
</evidence>
<gene>
    <name evidence="7" type="ORF">HAX54_046352</name>
</gene>
<dbReference type="Pfam" id="PF07719">
    <property type="entry name" value="TPR_2"/>
    <property type="match status" value="1"/>
</dbReference>
<dbReference type="InterPro" id="IPR011990">
    <property type="entry name" value="TPR-like_helical_dom_sf"/>
</dbReference>
<accession>A0ABS8WKR4</accession>
<dbReference type="PROSITE" id="PS50005">
    <property type="entry name" value="TPR"/>
    <property type="match status" value="1"/>
</dbReference>
<evidence type="ECO:0000256" key="3">
    <source>
        <dbReference type="ARBA" id="ARBA00022803"/>
    </source>
</evidence>
<reference evidence="7 8" key="1">
    <citation type="journal article" date="2021" name="BMC Genomics">
        <title>Datura genome reveals duplications of psychoactive alkaloid biosynthetic genes and high mutation rate following tissue culture.</title>
        <authorList>
            <person name="Rajewski A."/>
            <person name="Carter-House D."/>
            <person name="Stajich J."/>
            <person name="Litt A."/>
        </authorList>
    </citation>
    <scope>NUCLEOTIDE SEQUENCE [LARGE SCALE GENOMIC DNA]</scope>
    <source>
        <strain evidence="7">AR-01</strain>
    </source>
</reference>
<keyword evidence="8" id="KW-1185">Reference proteome</keyword>
<evidence type="ECO:0000256" key="5">
    <source>
        <dbReference type="SAM" id="MobiDB-lite"/>
    </source>
</evidence>
<keyword evidence="2" id="KW-0677">Repeat</keyword>
<dbReference type="SMART" id="SM00028">
    <property type="entry name" value="TPR"/>
    <property type="match status" value="1"/>
</dbReference>
<feature type="transmembrane region" description="Helical" evidence="6">
    <location>
        <begin position="101"/>
        <end position="121"/>
    </location>
</feature>
<keyword evidence="6" id="KW-0812">Transmembrane</keyword>
<dbReference type="PANTHER" id="PTHR21405">
    <property type="entry name" value="CDNA SEQUENCE BC021608"/>
    <property type="match status" value="1"/>
</dbReference>
<organism evidence="7 8">
    <name type="scientific">Datura stramonium</name>
    <name type="common">Jimsonweed</name>
    <name type="synonym">Common thornapple</name>
    <dbReference type="NCBI Taxonomy" id="4076"/>
    <lineage>
        <taxon>Eukaryota</taxon>
        <taxon>Viridiplantae</taxon>
        <taxon>Streptophyta</taxon>
        <taxon>Embryophyta</taxon>
        <taxon>Tracheophyta</taxon>
        <taxon>Spermatophyta</taxon>
        <taxon>Magnoliopsida</taxon>
        <taxon>eudicotyledons</taxon>
        <taxon>Gunneridae</taxon>
        <taxon>Pentapetalae</taxon>
        <taxon>asterids</taxon>
        <taxon>lamiids</taxon>
        <taxon>Solanales</taxon>
        <taxon>Solanaceae</taxon>
        <taxon>Solanoideae</taxon>
        <taxon>Datureae</taxon>
        <taxon>Datura</taxon>
    </lineage>
</organism>